<dbReference type="EMBL" id="JAEPRC010000084">
    <property type="protein sequence ID" value="KAG2210164.1"/>
    <property type="molecule type" value="Genomic_DNA"/>
</dbReference>
<feature type="coiled-coil region" evidence="1">
    <location>
        <begin position="228"/>
        <end position="297"/>
    </location>
</feature>
<sequence length="520" mass="59292">MSLSYTQQRDSVIIPPDTAPRFSVNSNLMNYSIPKNDEISISPLVQTNKNKREIQRGDSDTQSRQLEAQIEQLTLQNVKLQRTNRLLKVDTDNLIEQKTSPLEKTIQELTVANVRLQRASRLLQLELDEKSEQLNKFQQNQILQMKSVGPEYEFLVQNINLLQRQIAGHPTCDDTCCFTMQPIDQSTMVMTLPCSDHDSDSDDEEEEVEAQHICRPVIHSTISQGSYAIELENKIARLEQFIDELDEEKEQILRQHSFKDNDVETLKKELRIKDEIVSQLEQDFMGLEDQIEHLQKELQDQTMFNSGSSNTSSHSNIRSLLTPPPIQSDPKRQSQMLMESKRRSLAIKDTDLLEQMLRGDLEGFHHHQQQPQQLHQQNIYQPSEDEDDSREDMLDLDNEEEEDSQSTTSSSIAAAETKRNSTIMLIEEQDDLNKGINEKKISCLTCDGFPCTFPCNHSLNNNNSKTNDPFALFTGIAIALGIASQLGITDDWTVPITLATLVSSFLWNGSKKKSKALTTL</sequence>
<dbReference type="Proteomes" id="UP000650833">
    <property type="component" value="Unassembled WGS sequence"/>
</dbReference>
<comment type="caution">
    <text evidence="3">The sequence shown here is derived from an EMBL/GenBank/DDBJ whole genome shotgun (WGS) entry which is preliminary data.</text>
</comment>
<dbReference type="AlphaFoldDB" id="A0A8H7REX9"/>
<proteinExistence type="predicted"/>
<feature type="compositionally biased region" description="Acidic residues" evidence="2">
    <location>
        <begin position="383"/>
        <end position="404"/>
    </location>
</feature>
<keyword evidence="1" id="KW-0175">Coiled coil</keyword>
<gene>
    <name evidence="3" type="ORF">INT46_009702</name>
</gene>
<keyword evidence="4" id="KW-1185">Reference proteome</keyword>
<accession>A0A8H7REX9</accession>
<evidence type="ECO:0000256" key="1">
    <source>
        <dbReference type="SAM" id="Coils"/>
    </source>
</evidence>
<feature type="region of interest" description="Disordered" evidence="2">
    <location>
        <begin position="303"/>
        <end position="340"/>
    </location>
</feature>
<organism evidence="3 4">
    <name type="scientific">Mucor plumbeus</name>
    <dbReference type="NCBI Taxonomy" id="97098"/>
    <lineage>
        <taxon>Eukaryota</taxon>
        <taxon>Fungi</taxon>
        <taxon>Fungi incertae sedis</taxon>
        <taxon>Mucoromycota</taxon>
        <taxon>Mucoromycotina</taxon>
        <taxon>Mucoromycetes</taxon>
        <taxon>Mucorales</taxon>
        <taxon>Mucorineae</taxon>
        <taxon>Mucoraceae</taxon>
        <taxon>Mucor</taxon>
    </lineage>
</organism>
<reference evidence="3" key="1">
    <citation type="submission" date="2020-12" db="EMBL/GenBank/DDBJ databases">
        <title>Metabolic potential, ecology and presence of endohyphal bacteria is reflected in genomic diversity of Mucoromycotina.</title>
        <authorList>
            <person name="Muszewska A."/>
            <person name="Okrasinska A."/>
            <person name="Steczkiewicz K."/>
            <person name="Drgas O."/>
            <person name="Orlowska M."/>
            <person name="Perlinska-Lenart U."/>
            <person name="Aleksandrzak-Piekarczyk T."/>
            <person name="Szatraj K."/>
            <person name="Zielenkiewicz U."/>
            <person name="Pilsyk S."/>
            <person name="Malc E."/>
            <person name="Mieczkowski P."/>
            <person name="Kruszewska J.S."/>
            <person name="Biernat P."/>
            <person name="Pawlowska J."/>
        </authorList>
    </citation>
    <scope>NUCLEOTIDE SEQUENCE</scope>
    <source>
        <strain evidence="3">CBS 226.32</strain>
    </source>
</reference>
<protein>
    <submittedName>
        <fullName evidence="3">Uncharacterized protein</fullName>
    </submittedName>
</protein>
<name>A0A8H7REX9_9FUNG</name>
<feature type="region of interest" description="Disordered" evidence="2">
    <location>
        <begin position="365"/>
        <end position="414"/>
    </location>
</feature>
<feature type="coiled-coil region" evidence="1">
    <location>
        <begin position="63"/>
        <end position="140"/>
    </location>
</feature>
<feature type="compositionally biased region" description="Low complexity" evidence="2">
    <location>
        <begin position="305"/>
        <end position="319"/>
    </location>
</feature>
<feature type="compositionally biased region" description="Low complexity" evidence="2">
    <location>
        <begin position="405"/>
        <end position="414"/>
    </location>
</feature>
<evidence type="ECO:0000256" key="2">
    <source>
        <dbReference type="SAM" id="MobiDB-lite"/>
    </source>
</evidence>
<evidence type="ECO:0000313" key="3">
    <source>
        <dbReference type="EMBL" id="KAG2210164.1"/>
    </source>
</evidence>
<dbReference type="OrthoDB" id="2265577at2759"/>
<evidence type="ECO:0000313" key="4">
    <source>
        <dbReference type="Proteomes" id="UP000650833"/>
    </source>
</evidence>